<protein>
    <submittedName>
        <fullName evidence="1">DNA repair protein rad51c</fullName>
    </submittedName>
</protein>
<sequence>MQRELSTFPLAPNYLHKLSSAGYITVDDLKDVSPTELSEDLRIDREDALKIIQTVRSSNGFITSIK</sequence>
<gene>
    <name evidence="1" type="primary">RAD51C_1</name>
    <name evidence="1" type="ORF">OS493_004053</name>
</gene>
<accession>A0A9X0D6V4</accession>
<reference evidence="1" key="1">
    <citation type="submission" date="2023-01" db="EMBL/GenBank/DDBJ databases">
        <title>Genome assembly of the deep-sea coral Lophelia pertusa.</title>
        <authorList>
            <person name="Herrera S."/>
            <person name="Cordes E."/>
        </authorList>
    </citation>
    <scope>NUCLEOTIDE SEQUENCE</scope>
    <source>
        <strain evidence="1">USNM1676648</strain>
        <tissue evidence="1">Polyp</tissue>
    </source>
</reference>
<dbReference type="GO" id="GO:0000166">
    <property type="term" value="F:nucleotide binding"/>
    <property type="evidence" value="ECO:0007669"/>
    <property type="project" value="InterPro"/>
</dbReference>
<dbReference type="Proteomes" id="UP001163046">
    <property type="component" value="Unassembled WGS sequence"/>
</dbReference>
<dbReference type="Gene3D" id="1.10.150.20">
    <property type="entry name" value="5' to 3' exonuclease, C-terminal subdomain"/>
    <property type="match status" value="1"/>
</dbReference>
<keyword evidence="2" id="KW-1185">Reference proteome</keyword>
<comment type="caution">
    <text evidence="1">The sequence shown here is derived from an EMBL/GenBank/DDBJ whole genome shotgun (WGS) entry which is preliminary data.</text>
</comment>
<dbReference type="EMBL" id="MU825874">
    <property type="protein sequence ID" value="KAJ7387089.1"/>
    <property type="molecule type" value="Genomic_DNA"/>
</dbReference>
<evidence type="ECO:0000313" key="2">
    <source>
        <dbReference type="Proteomes" id="UP001163046"/>
    </source>
</evidence>
<evidence type="ECO:0000313" key="1">
    <source>
        <dbReference type="EMBL" id="KAJ7387089.1"/>
    </source>
</evidence>
<dbReference type="SUPFAM" id="SSF47794">
    <property type="entry name" value="Rad51 N-terminal domain-like"/>
    <property type="match status" value="1"/>
</dbReference>
<name>A0A9X0D6V4_9CNID</name>
<dbReference type="InterPro" id="IPR010995">
    <property type="entry name" value="DNA_repair_Rad51/TF_NusA_a-hlx"/>
</dbReference>
<dbReference type="AlphaFoldDB" id="A0A9X0D6V4"/>
<organism evidence="1 2">
    <name type="scientific">Desmophyllum pertusum</name>
    <dbReference type="NCBI Taxonomy" id="174260"/>
    <lineage>
        <taxon>Eukaryota</taxon>
        <taxon>Metazoa</taxon>
        <taxon>Cnidaria</taxon>
        <taxon>Anthozoa</taxon>
        <taxon>Hexacorallia</taxon>
        <taxon>Scleractinia</taxon>
        <taxon>Caryophylliina</taxon>
        <taxon>Caryophylliidae</taxon>
        <taxon>Desmophyllum</taxon>
    </lineage>
</organism>
<dbReference type="OrthoDB" id="5957327at2759"/>
<proteinExistence type="predicted"/>